<keyword evidence="2" id="KW-0285">Flavoprotein</keyword>
<dbReference type="Pfam" id="PF05199">
    <property type="entry name" value="GMC_oxred_C"/>
    <property type="match status" value="1"/>
</dbReference>
<dbReference type="SUPFAM" id="SSF54373">
    <property type="entry name" value="FAD-linked reductases, C-terminal domain"/>
    <property type="match status" value="1"/>
</dbReference>
<dbReference type="InterPro" id="IPR000172">
    <property type="entry name" value="GMC_OxRdtase_N"/>
</dbReference>
<dbReference type="InterPro" id="IPR007867">
    <property type="entry name" value="GMC_OxRtase_C"/>
</dbReference>
<evidence type="ECO:0000256" key="4">
    <source>
        <dbReference type="ARBA" id="ARBA00023002"/>
    </source>
</evidence>
<proteinExistence type="inferred from homology"/>
<organism evidence="8 9">
    <name type="scientific">Flexivirga endophytica</name>
    <dbReference type="NCBI Taxonomy" id="1849103"/>
    <lineage>
        <taxon>Bacteria</taxon>
        <taxon>Bacillati</taxon>
        <taxon>Actinomycetota</taxon>
        <taxon>Actinomycetes</taxon>
        <taxon>Micrococcales</taxon>
        <taxon>Dermacoccaceae</taxon>
        <taxon>Flexivirga</taxon>
    </lineage>
</organism>
<dbReference type="Pfam" id="PF00732">
    <property type="entry name" value="GMC_oxred_N"/>
    <property type="match status" value="1"/>
</dbReference>
<keyword evidence="3" id="KW-0274">FAD</keyword>
<evidence type="ECO:0000256" key="3">
    <source>
        <dbReference type="ARBA" id="ARBA00022827"/>
    </source>
</evidence>
<evidence type="ECO:0000313" key="8">
    <source>
        <dbReference type="EMBL" id="GGB35196.1"/>
    </source>
</evidence>
<dbReference type="EMBL" id="BMHI01000004">
    <property type="protein sequence ID" value="GGB35196.1"/>
    <property type="molecule type" value="Genomic_DNA"/>
</dbReference>
<reference evidence="8" key="1">
    <citation type="journal article" date="2014" name="Int. J. Syst. Evol. Microbiol.">
        <title>Complete genome sequence of Corynebacterium casei LMG S-19264T (=DSM 44701T), isolated from a smear-ripened cheese.</title>
        <authorList>
            <consortium name="US DOE Joint Genome Institute (JGI-PGF)"/>
            <person name="Walter F."/>
            <person name="Albersmeier A."/>
            <person name="Kalinowski J."/>
            <person name="Ruckert C."/>
        </authorList>
    </citation>
    <scope>NUCLEOTIDE SEQUENCE</scope>
    <source>
        <strain evidence="8">CGMCC 1.15085</strain>
    </source>
</reference>
<evidence type="ECO:0000256" key="5">
    <source>
        <dbReference type="SAM" id="MobiDB-lite"/>
    </source>
</evidence>
<dbReference type="Gene3D" id="3.50.50.60">
    <property type="entry name" value="FAD/NAD(P)-binding domain"/>
    <property type="match status" value="2"/>
</dbReference>
<dbReference type="Pfam" id="PF13450">
    <property type="entry name" value="NAD_binding_8"/>
    <property type="match status" value="1"/>
</dbReference>
<evidence type="ECO:0000259" key="7">
    <source>
        <dbReference type="Pfam" id="PF05199"/>
    </source>
</evidence>
<comment type="caution">
    <text evidence="8">The sequence shown here is derived from an EMBL/GenBank/DDBJ whole genome shotgun (WGS) entry which is preliminary data.</text>
</comment>
<accession>A0A916T821</accession>
<dbReference type="PANTHER" id="PTHR46056">
    <property type="entry name" value="LONG-CHAIN-ALCOHOL OXIDASE"/>
    <property type="match status" value="1"/>
</dbReference>
<name>A0A916T821_9MICO</name>
<gene>
    <name evidence="8" type="ORF">GCM10011492_27330</name>
</gene>
<feature type="domain" description="Glucose-methanol-choline oxidoreductase N-terminal" evidence="6">
    <location>
        <begin position="119"/>
        <end position="319"/>
    </location>
</feature>
<sequence length="572" mass="62367">MSIKDRLRNAAKGSIGPADNDSRFLLDVHSRALPGRQTMQQYDDDDEVDLAIVGAGAGGSVLAQRLARKGWRIVVIEAGPFWDPDKDWVSDEAGSHGLYWTGKRIIGGADPIELGKNNSGHGVGGSMVHYAGYTPRFHPSDLETFTRDGVGADWPIRYEDLLPHYERVERELPVSGQNWPWGHPHSYPFSPHPVSEAANVVWRGAEQLGIGMRVGPVGIVNGTFGNRPHCIYRGYCLQGCKVNAKASPLVTHLPDALAHSVEIRSDCMAARIELDESGRARGVVYLSEPGGAERLQRAKFVAVAGYSIETPRLLLASTSARFPHGLCNDHDVVGRYVMVQGATQTAGRWPEELRMYKAPPPQVSSEDYYETDTSRGFARGFSIQTVSPLPIGWAEHVLADGHWGRAMREYMRDYNHWATVGVLNELLAHPDNRITLADEVDAYGLPVARMDYSLTENDKANEAYSTKVITDILKAGGAQDVLTIHRYAHLIGGARMGSSPGTSVVDANQRSWAVPNLFLADGSVCPTQGSANPALTIMALASRLAERMADGSAMSDDPEQRAGPFRARQPVG</sequence>
<evidence type="ECO:0000313" key="9">
    <source>
        <dbReference type="Proteomes" id="UP000636793"/>
    </source>
</evidence>
<dbReference type="SUPFAM" id="SSF51905">
    <property type="entry name" value="FAD/NAD(P)-binding domain"/>
    <property type="match status" value="1"/>
</dbReference>
<evidence type="ECO:0000256" key="1">
    <source>
        <dbReference type="ARBA" id="ARBA00010790"/>
    </source>
</evidence>
<evidence type="ECO:0000256" key="2">
    <source>
        <dbReference type="ARBA" id="ARBA00022630"/>
    </source>
</evidence>
<dbReference type="AlphaFoldDB" id="A0A916T821"/>
<reference evidence="8" key="2">
    <citation type="submission" date="2020-09" db="EMBL/GenBank/DDBJ databases">
        <authorList>
            <person name="Sun Q."/>
            <person name="Zhou Y."/>
        </authorList>
    </citation>
    <scope>NUCLEOTIDE SEQUENCE</scope>
    <source>
        <strain evidence="8">CGMCC 1.15085</strain>
    </source>
</reference>
<dbReference type="RefSeq" id="WP_188837586.1">
    <property type="nucleotide sequence ID" value="NZ_BMHI01000004.1"/>
</dbReference>
<comment type="similarity">
    <text evidence="1">Belongs to the GMC oxidoreductase family.</text>
</comment>
<evidence type="ECO:0000259" key="6">
    <source>
        <dbReference type="Pfam" id="PF00732"/>
    </source>
</evidence>
<dbReference type="InterPro" id="IPR036188">
    <property type="entry name" value="FAD/NAD-bd_sf"/>
</dbReference>
<dbReference type="GO" id="GO:0016614">
    <property type="term" value="F:oxidoreductase activity, acting on CH-OH group of donors"/>
    <property type="evidence" value="ECO:0007669"/>
    <property type="project" value="InterPro"/>
</dbReference>
<dbReference type="PANTHER" id="PTHR46056:SF12">
    <property type="entry name" value="LONG-CHAIN-ALCOHOL OXIDASE"/>
    <property type="match status" value="1"/>
</dbReference>
<feature type="domain" description="Glucose-methanol-choline oxidoreductase C-terminal" evidence="7">
    <location>
        <begin position="429"/>
        <end position="541"/>
    </location>
</feature>
<dbReference type="GO" id="GO:0050660">
    <property type="term" value="F:flavin adenine dinucleotide binding"/>
    <property type="evidence" value="ECO:0007669"/>
    <property type="project" value="InterPro"/>
</dbReference>
<keyword evidence="4" id="KW-0560">Oxidoreductase</keyword>
<protein>
    <submittedName>
        <fullName evidence="8">Glucose dehydrogenase</fullName>
    </submittedName>
</protein>
<dbReference type="Proteomes" id="UP000636793">
    <property type="component" value="Unassembled WGS sequence"/>
</dbReference>
<feature type="region of interest" description="Disordered" evidence="5">
    <location>
        <begin position="549"/>
        <end position="572"/>
    </location>
</feature>
<keyword evidence="9" id="KW-1185">Reference proteome</keyword>